<evidence type="ECO:0000313" key="4">
    <source>
        <dbReference type="Proteomes" id="UP000789595"/>
    </source>
</evidence>
<gene>
    <name evidence="3" type="ORF">PECAL_5P16290</name>
</gene>
<keyword evidence="1" id="KW-0175">Coiled coil</keyword>
<comment type="caution">
    <text evidence="3">The sequence shown here is derived from an EMBL/GenBank/DDBJ whole genome shotgun (WGS) entry which is preliminary data.</text>
</comment>
<dbReference type="CDD" id="cd04508">
    <property type="entry name" value="Tudor_SF"/>
    <property type="match status" value="1"/>
</dbReference>
<dbReference type="AlphaFoldDB" id="A0A8J2T006"/>
<evidence type="ECO:0000256" key="2">
    <source>
        <dbReference type="SAM" id="MobiDB-lite"/>
    </source>
</evidence>
<reference evidence="3" key="1">
    <citation type="submission" date="2021-11" db="EMBL/GenBank/DDBJ databases">
        <authorList>
            <consortium name="Genoscope - CEA"/>
            <person name="William W."/>
        </authorList>
    </citation>
    <scope>NUCLEOTIDE SEQUENCE</scope>
</reference>
<feature type="region of interest" description="Disordered" evidence="2">
    <location>
        <begin position="877"/>
        <end position="953"/>
    </location>
</feature>
<protein>
    <submittedName>
        <fullName evidence="3">Uncharacterized protein</fullName>
    </submittedName>
</protein>
<dbReference type="Gene3D" id="2.30.30.140">
    <property type="match status" value="1"/>
</dbReference>
<feature type="coiled-coil region" evidence="1">
    <location>
        <begin position="836"/>
        <end position="863"/>
    </location>
</feature>
<name>A0A8J2T006_9STRA</name>
<organism evidence="3 4">
    <name type="scientific">Pelagomonas calceolata</name>
    <dbReference type="NCBI Taxonomy" id="35677"/>
    <lineage>
        <taxon>Eukaryota</taxon>
        <taxon>Sar</taxon>
        <taxon>Stramenopiles</taxon>
        <taxon>Ochrophyta</taxon>
        <taxon>Pelagophyceae</taxon>
        <taxon>Pelagomonadales</taxon>
        <taxon>Pelagomonadaceae</taxon>
        <taxon>Pelagomonas</taxon>
    </lineage>
</organism>
<proteinExistence type="predicted"/>
<dbReference type="Proteomes" id="UP000789595">
    <property type="component" value="Unassembled WGS sequence"/>
</dbReference>
<sequence length="965" mass="107291">MVEALTSWAAPEDEAGASFARHLEGVCALGLGKDMEIEELTQKVKALEALAAAEEKIGIDLRARTRKCGKMILATGEVVALPRRAGEAVGLAERVSDWRAKLESGKMGVLILQQAMLRDLFRQCPDEGEAIKGAIRRYEEDLRGRFGPILVDQVEDIAESLRDVDARERLGVFGEKWNAVVGTAASDRLKFMWALRGGEELPEDFDAPLMQPESLPEDFDELYEAATREAPALLQAMRTLVQGAGGKLSIAPRLHEPFSLKDPDLTSSKSFIKTQDGGVSQSMKSRSRARSECNGAPRLLLDLVSGRGEIDQAAGADSLGAKAFERAGLQLARVQLAGTFLEIVVSRRDGPGILGTLELTTGGLTKAYRAKRKYAAEYRKEKDEAEYKDQQSLDKDDLYNPDAKKRIVGIQHDVAEIMAGCTRGTYAADEREMRVEAKLIRSKDGGGLSDKLRKGDQVEARYHGREKYYKGTISRDHGDGTYDIDYAADAAKIRVDAAKIRVDELLAAAIKEISQENERIESLTQARRSYYSAASARWELLRRIEFRTTQRAVQPLGWGGRSSEAATFLGDRRTRYLRLARDHARELMAYFRSTLEDLVERVNDCETVEGLRINWKKLEESSHRMDFDQRRLLAGETSRLEKARLRFICGPLKSLARGAVKAEEYEDEIHDSKKAHVGEDGRRLLGCDYVLDWLRGTVVSEDPYNLYVFYLLLRSEEDRGIGARFHIQRVKNKFFDERYPNLIRTNALINLLLLYPADAKAFKKSGIRGKWDAKFAGKPCASVEVQLTLNDYLTIKNLMHTYYDVMRAEDPRSFLIENPIFVDADTLAPAEDEKDIAAASARVERLELELAAAREHEKGLVEARMAELERMIAGASADQLPRGSGRAVASLQRSKTAPVLRKRAASGGAGDVVAAPVTPPQEGASSPERVATPRTHVPSPEPEATPVPRDNDYVGEISQMSIAPY</sequence>
<dbReference type="EMBL" id="CAKKNE010000005">
    <property type="protein sequence ID" value="CAH0377044.1"/>
    <property type="molecule type" value="Genomic_DNA"/>
</dbReference>
<keyword evidence="4" id="KW-1185">Reference proteome</keyword>
<evidence type="ECO:0000313" key="3">
    <source>
        <dbReference type="EMBL" id="CAH0377044.1"/>
    </source>
</evidence>
<accession>A0A8J2T006</accession>
<evidence type="ECO:0000256" key="1">
    <source>
        <dbReference type="SAM" id="Coils"/>
    </source>
</evidence>
<feature type="coiled-coil region" evidence="1">
    <location>
        <begin position="488"/>
        <end position="526"/>
    </location>
</feature>